<proteinExistence type="predicted"/>
<dbReference type="VEuPathDB" id="TriTrypDB:BSAL_46660"/>
<sequence length="109" mass="12076">MQTHFHCNRRVPMESQKKKFRYPSSLFFMKVDHCFGSSVLRSLRLSSPPPPVARAILRFLGCCLSSFQNDEKCSTEASFVETINSLAMSCVAPVSLSPLSLIGAVKSCT</sequence>
<accession>A0A0S4JRG7</accession>
<dbReference type="EMBL" id="CYKH01002220">
    <property type="protein sequence ID" value="CUG94133.1"/>
    <property type="molecule type" value="Genomic_DNA"/>
</dbReference>
<evidence type="ECO:0000313" key="1">
    <source>
        <dbReference type="EMBL" id="CUG94133.1"/>
    </source>
</evidence>
<name>A0A0S4JRG7_BODSA</name>
<gene>
    <name evidence="1" type="ORF">BSAL_46660</name>
</gene>
<keyword evidence="2" id="KW-1185">Reference proteome</keyword>
<reference evidence="2" key="1">
    <citation type="submission" date="2015-09" db="EMBL/GenBank/DDBJ databases">
        <authorList>
            <consortium name="Pathogen Informatics"/>
        </authorList>
    </citation>
    <scope>NUCLEOTIDE SEQUENCE [LARGE SCALE GENOMIC DNA]</scope>
    <source>
        <strain evidence="2">Lake Konstanz</strain>
    </source>
</reference>
<protein>
    <submittedName>
        <fullName evidence="1">GPI-anchored surface protein, putative</fullName>
    </submittedName>
</protein>
<evidence type="ECO:0000313" key="2">
    <source>
        <dbReference type="Proteomes" id="UP000051952"/>
    </source>
</evidence>
<organism evidence="1 2">
    <name type="scientific">Bodo saltans</name>
    <name type="common">Flagellated protozoan</name>
    <dbReference type="NCBI Taxonomy" id="75058"/>
    <lineage>
        <taxon>Eukaryota</taxon>
        <taxon>Discoba</taxon>
        <taxon>Euglenozoa</taxon>
        <taxon>Kinetoplastea</taxon>
        <taxon>Metakinetoplastina</taxon>
        <taxon>Eubodonida</taxon>
        <taxon>Bodonidae</taxon>
        <taxon>Bodo</taxon>
    </lineage>
</organism>
<dbReference type="Proteomes" id="UP000051952">
    <property type="component" value="Unassembled WGS sequence"/>
</dbReference>
<dbReference type="AlphaFoldDB" id="A0A0S4JRG7"/>